<comment type="caution">
    <text evidence="1">The sequence shown here is derived from an EMBL/GenBank/DDBJ whole genome shotgun (WGS) entry which is preliminary data.</text>
</comment>
<reference evidence="1" key="1">
    <citation type="submission" date="2022-10" db="EMBL/GenBank/DDBJ databases">
        <title>Culturing micro-colonial fungi from biological soil crusts in the Mojave desert and describing Neophaeococcomyces mojavensis, and introducing the new genera and species Taxawa tesnikishii.</title>
        <authorList>
            <person name="Kurbessoian T."/>
            <person name="Stajich J.E."/>
        </authorList>
    </citation>
    <scope>NUCLEOTIDE SEQUENCE</scope>
    <source>
        <strain evidence="1">JES_115</strain>
    </source>
</reference>
<dbReference type="Proteomes" id="UP001172680">
    <property type="component" value="Unassembled WGS sequence"/>
</dbReference>
<gene>
    <name evidence="1" type="ORF">H2199_000319</name>
</gene>
<evidence type="ECO:0000313" key="2">
    <source>
        <dbReference type="Proteomes" id="UP001172680"/>
    </source>
</evidence>
<name>A0ACC2ZPK0_9PEZI</name>
<keyword evidence="2" id="KW-1185">Reference proteome</keyword>
<organism evidence="1 2">
    <name type="scientific">Coniosporium tulheliwenetii</name>
    <dbReference type="NCBI Taxonomy" id="3383036"/>
    <lineage>
        <taxon>Eukaryota</taxon>
        <taxon>Fungi</taxon>
        <taxon>Dikarya</taxon>
        <taxon>Ascomycota</taxon>
        <taxon>Pezizomycotina</taxon>
        <taxon>Dothideomycetes</taxon>
        <taxon>Dothideomycetes incertae sedis</taxon>
        <taxon>Coniosporium</taxon>
    </lineage>
</organism>
<protein>
    <submittedName>
        <fullName evidence="1">Uncharacterized protein</fullName>
    </submittedName>
</protein>
<evidence type="ECO:0000313" key="1">
    <source>
        <dbReference type="EMBL" id="KAJ9649543.1"/>
    </source>
</evidence>
<dbReference type="EMBL" id="JAPDRP010000001">
    <property type="protein sequence ID" value="KAJ9649543.1"/>
    <property type="molecule type" value="Genomic_DNA"/>
</dbReference>
<sequence>MAKISSNTSDPAAASPPAPFSIAPSNLEPFLSSLDKSKVYITHIDTHPWWFKRRIFAVPVLLNVTILGLLLWRTYYILPTYWAITLSMLGNKTSATIDTESKSRTQLFWIVLWRTFTFLLDFLLIKIIWPWPLTFFFERPGNPCIWRWRVGFRNREIYGDESPFFKVRILPAIDRHYVRSKTGYLMMDANWDLDFAPMVAAHRLVDTKAVPEDAFEKSILAFSTELDSWLVWKVHELDEGAEQESRKKIVQFKDRLTAMGKENLFFRWVELIQYESTQPGGFTKERQAQAVRRAEEMFQEQGIDFEGNNPNSNAFAVTIRLPQPIARPLAYTFTDTSIASSIPLTSTLDITPVGIAFTYTNSVPFAAQRQVWWAQWHKEKRKQKPDEKPVQKPKSDCCGEVDENVNEDHLREVFGAYGSIQDLDMPMNRQFMTNRGTAYIVYHDTADAEAAIAHMHEAQLDGAVITVSIVLPRRKFSPSPPSRRAPPAFDRFDSRGGPPGGYRGPPPGVIFIKVAIEITAPATRQLSEERKSTEGWREEAAEPQLQQL</sequence>
<accession>A0ACC2ZPK0</accession>
<proteinExistence type="predicted"/>